<evidence type="ECO:0008006" key="5">
    <source>
        <dbReference type="Google" id="ProtNLM"/>
    </source>
</evidence>
<dbReference type="AlphaFoldDB" id="A0A151ZCA7"/>
<accession>A0A151ZCA7</accession>
<evidence type="ECO:0000313" key="3">
    <source>
        <dbReference type="EMBL" id="KYQ91569.1"/>
    </source>
</evidence>
<dbReference type="Gene3D" id="3.90.1720.30">
    <property type="entry name" value="PPPDE domains"/>
    <property type="match status" value="1"/>
</dbReference>
<feature type="region of interest" description="Disordered" evidence="1">
    <location>
        <begin position="170"/>
        <end position="189"/>
    </location>
</feature>
<reference evidence="3 4" key="1">
    <citation type="submission" date="2015-12" db="EMBL/GenBank/DDBJ databases">
        <title>Dictyostelia acquired genes for synthesis and detection of signals that induce cell-type specialization by lateral gene transfer from prokaryotes.</title>
        <authorList>
            <person name="Gloeckner G."/>
            <person name="Schaap P."/>
        </authorList>
    </citation>
    <scope>NUCLEOTIDE SEQUENCE [LARGE SCALE GENOMIC DNA]</scope>
    <source>
        <strain evidence="3 4">TK</strain>
    </source>
</reference>
<evidence type="ECO:0000256" key="1">
    <source>
        <dbReference type="SAM" id="MobiDB-lite"/>
    </source>
</evidence>
<name>A0A151ZCA7_TIELA</name>
<organism evidence="3 4">
    <name type="scientific">Tieghemostelium lacteum</name>
    <name type="common">Slime mold</name>
    <name type="synonym">Dictyostelium lacteum</name>
    <dbReference type="NCBI Taxonomy" id="361077"/>
    <lineage>
        <taxon>Eukaryota</taxon>
        <taxon>Amoebozoa</taxon>
        <taxon>Evosea</taxon>
        <taxon>Eumycetozoa</taxon>
        <taxon>Dictyostelia</taxon>
        <taxon>Dictyosteliales</taxon>
        <taxon>Raperosteliaceae</taxon>
        <taxon>Tieghemostelium</taxon>
    </lineage>
</organism>
<gene>
    <name evidence="3" type="ORF">DLAC_07338</name>
</gene>
<proteinExistence type="predicted"/>
<feature type="transmembrane region" description="Helical" evidence="2">
    <location>
        <begin position="15"/>
        <end position="33"/>
    </location>
</feature>
<dbReference type="OrthoDB" id="412286at2759"/>
<protein>
    <recommendedName>
        <fullName evidence="5">PPPDE domain-containing protein</fullName>
    </recommendedName>
</protein>
<keyword evidence="2" id="KW-0472">Membrane</keyword>
<keyword evidence="4" id="KW-1185">Reference proteome</keyword>
<keyword evidence="2" id="KW-0812">Transmembrane</keyword>
<dbReference type="InParanoid" id="A0A151ZCA7"/>
<evidence type="ECO:0000313" key="4">
    <source>
        <dbReference type="Proteomes" id="UP000076078"/>
    </source>
</evidence>
<feature type="compositionally biased region" description="Basic and acidic residues" evidence="1">
    <location>
        <begin position="173"/>
        <end position="188"/>
    </location>
</feature>
<feature type="region of interest" description="Disordered" evidence="1">
    <location>
        <begin position="142"/>
        <end position="164"/>
    </location>
</feature>
<evidence type="ECO:0000256" key="2">
    <source>
        <dbReference type="SAM" id="Phobius"/>
    </source>
</evidence>
<comment type="caution">
    <text evidence="3">The sequence shown here is derived from an EMBL/GenBank/DDBJ whole genome shotgun (WGS) entry which is preliminary data.</text>
</comment>
<dbReference type="EMBL" id="LODT01000034">
    <property type="protein sequence ID" value="KYQ91569.1"/>
    <property type="molecule type" value="Genomic_DNA"/>
</dbReference>
<feature type="compositionally biased region" description="Basic and acidic residues" evidence="1">
    <location>
        <begin position="142"/>
        <end position="154"/>
    </location>
</feature>
<sequence length="194" mass="21908">MAKVEGVCYSPTETVLAHLAILTQSFIIHMVFIQDKITRKPTSVTCQVTSANQGIHLSNKAIFQLGTTKYNPIEIHNIGNLLIQHFGTYQKVFWNCQHFVNCLLDIICEDYIAIPTSSDQLRKVLFGSIALSPIATASHTMEKKKKESTLKDTMESLQLSPEDLEIISSLASESKDKKRNDDRQEETKYNCLIM</sequence>
<keyword evidence="2" id="KW-1133">Transmembrane helix</keyword>
<dbReference type="Proteomes" id="UP000076078">
    <property type="component" value="Unassembled WGS sequence"/>
</dbReference>
<dbReference type="InterPro" id="IPR042266">
    <property type="entry name" value="PPPDE_sf"/>
</dbReference>